<name>A0A9Y1BQ22_9ARCH</name>
<sequence length="342" mass="39452">MKKKIKYLIARKIIEKRRKKLDFDVNQVETYQLPNNAKEQDNNSFYFTGHANDGHRFLARLAFRGVGHVEVWFALFIPNKGLFNYKKNIDKPNNKGKNIFSSGPLTFTCLEPAKKWKIDFEGELEGDNNQILIKFEGIFSSDYPLINFSTDIHPAPMARSLSQEAWSKNFFAKLKESDQVHTEQCGKFEGNYTLDGNTVHLSMMALRDHSYGKRDWSFMERHIWIIIGLEDGSFFNFSLVDYPILRNLVTGFHIKKDGIIQVVDGSTFEGIWINRDSIPKEFTFFAQMESEERILANCSFDLSLTWIMDNAYSITEGLADFELLGMKGKGIAEFGKLIKNKT</sequence>
<dbReference type="EMBL" id="CP084167">
    <property type="protein sequence ID" value="UJG43171.1"/>
    <property type="molecule type" value="Genomic_DNA"/>
</dbReference>
<organism evidence="1">
    <name type="scientific">Candidatus Heimdallarchaeum endolithica</name>
    <dbReference type="NCBI Taxonomy" id="2876572"/>
    <lineage>
        <taxon>Archaea</taxon>
        <taxon>Promethearchaeati</taxon>
        <taxon>Candidatus Heimdallarchaeota</taxon>
        <taxon>Candidatus Heimdallarchaeia (ex Rinke et al. 2021) (nom. nud.)</taxon>
        <taxon>Candidatus Heimdallarchaeales</taxon>
        <taxon>Candidatus Heimdallarchaeaceae</taxon>
        <taxon>Candidatus Heimdallarchaeum</taxon>
    </lineage>
</organism>
<protein>
    <recommendedName>
        <fullName evidence="2">AttH domain-containing protein</fullName>
    </recommendedName>
</protein>
<reference evidence="1" key="1">
    <citation type="journal article" date="2022" name="Nat. Microbiol.">
        <title>Unique mobile elements and scalable gene flow at the prokaryote-eukaryote boundary revealed by circularized Asgard archaea genomes.</title>
        <authorList>
            <person name="Wu F."/>
            <person name="Speth D.R."/>
            <person name="Philosof A."/>
            <person name="Cremiere A."/>
            <person name="Narayanan A."/>
            <person name="Barco R.A."/>
            <person name="Connon S.A."/>
            <person name="Amend J.P."/>
            <person name="Antoshechkin I.A."/>
            <person name="Orphan V.J."/>
        </authorList>
    </citation>
    <scope>NUCLEOTIDE SEQUENCE</scope>
    <source>
        <strain evidence="1">PR6</strain>
    </source>
</reference>
<dbReference type="PANTHER" id="PTHR34717">
    <property type="entry name" value="EG:BACR7A4.20 PROTEIN"/>
    <property type="match status" value="1"/>
</dbReference>
<dbReference type="AlphaFoldDB" id="A0A9Y1BQ22"/>
<evidence type="ECO:0008006" key="2">
    <source>
        <dbReference type="Google" id="ProtNLM"/>
    </source>
</evidence>
<dbReference type="PANTHER" id="PTHR34717:SF1">
    <property type="entry name" value="EG:BACR7A4.20 PROTEIN"/>
    <property type="match status" value="1"/>
</dbReference>
<gene>
    <name evidence="1" type="ORF">K9W46_12455</name>
</gene>
<evidence type="ECO:0000313" key="1">
    <source>
        <dbReference type="EMBL" id="UJG43171.1"/>
    </source>
</evidence>
<accession>A0A9Y1BQ22</accession>
<proteinExistence type="predicted"/>
<dbReference type="SUPFAM" id="SSF159245">
    <property type="entry name" value="AttH-like"/>
    <property type="match status" value="1"/>
</dbReference>
<dbReference type="Proteomes" id="UP001200513">
    <property type="component" value="Chromosome"/>
</dbReference>